<accession>A0ABX3MUR9</accession>
<dbReference type="Proteomes" id="UP000190787">
    <property type="component" value="Unassembled WGS sequence"/>
</dbReference>
<evidence type="ECO:0000256" key="2">
    <source>
        <dbReference type="SAM" id="SignalP"/>
    </source>
</evidence>
<proteinExistence type="predicted"/>
<feature type="compositionally biased region" description="Polar residues" evidence="1">
    <location>
        <begin position="135"/>
        <end position="152"/>
    </location>
</feature>
<dbReference type="EMBL" id="MPZV01000004">
    <property type="protein sequence ID" value="OOY23116.1"/>
    <property type="molecule type" value="Genomic_DNA"/>
</dbReference>
<feature type="compositionally biased region" description="Low complexity" evidence="1">
    <location>
        <begin position="235"/>
        <end position="246"/>
    </location>
</feature>
<gene>
    <name evidence="3" type="ORF">BMI91_16865</name>
</gene>
<feature type="signal peptide" evidence="2">
    <location>
        <begin position="1"/>
        <end position="18"/>
    </location>
</feature>
<evidence type="ECO:0000313" key="4">
    <source>
        <dbReference type="Proteomes" id="UP000190787"/>
    </source>
</evidence>
<reference evidence="3 4" key="1">
    <citation type="submission" date="2016-11" db="EMBL/GenBank/DDBJ databases">
        <title>A multilocus sequence analysis scheme for characterization of bacteria in the genus Thioclava.</title>
        <authorList>
            <person name="Liu Y."/>
            <person name="Shao Z."/>
        </authorList>
    </citation>
    <scope>NUCLEOTIDE SEQUENCE [LARGE SCALE GENOMIC DNA]</scope>
    <source>
        <strain evidence="3 4">TAW-CT134</strain>
    </source>
</reference>
<dbReference type="RefSeq" id="WP_078605971.1">
    <property type="nucleotide sequence ID" value="NZ_MPZV01000004.1"/>
</dbReference>
<evidence type="ECO:0000256" key="1">
    <source>
        <dbReference type="SAM" id="MobiDB-lite"/>
    </source>
</evidence>
<feature type="region of interest" description="Disordered" evidence="1">
    <location>
        <begin position="129"/>
        <end position="153"/>
    </location>
</feature>
<comment type="caution">
    <text evidence="3">The sequence shown here is derived from an EMBL/GenBank/DDBJ whole genome shotgun (WGS) entry which is preliminary data.</text>
</comment>
<feature type="region of interest" description="Disordered" evidence="1">
    <location>
        <begin position="176"/>
        <end position="199"/>
    </location>
</feature>
<evidence type="ECO:0000313" key="3">
    <source>
        <dbReference type="EMBL" id="OOY23116.1"/>
    </source>
</evidence>
<evidence type="ECO:0008006" key="5">
    <source>
        <dbReference type="Google" id="ProtNLM"/>
    </source>
</evidence>
<sequence length="769" mass="82689">MRFWIALLLLLPFTPAYATPIPVKSGEHDGFSRLVVYLPASASRALAPVDGGFRLATDASDPQYAIQNVFELIPRERLKALIAEPDGTLRLKLAPEVVPETFTLESGAFVIDLKDAPPDQAALASAAAVRDRAKSSPTNAPRPSSPPRQRTVQPVAIGQDYLDLFWQPPRTRETAAAPMTISDGAPKPQIPPRPDPRLDGIEESLLRQISRAASQGLVSAHVKPSEAQPEKSGQKAKSPASKAAPESDYDPMGPPAPTLPPHLAVDSMTVIDRDHLVTPPQTQLEVSACPPDRYFDLASWIDERPAFAQISDARRDLLGEFDVPNPRKVMALARLYIAFGFGTESRALLRDMGKDGPGKDALLFVGSVLDQDPAAAASPLARLTDCDGAVALWAFLASDPPPEKRDVAFAALRRNFEALPVDLRRSLAPNLVARLMQIGAADVARSLEPAVSRITTEDRTALDTVEAEIQAKEADPQALGNLEALSKTNSEQGLRALILWLNGQIDAGGEVDPAALANAEALAFELAKAPEAPELRRIAAIGHAANSEFPKAFDIYADATTIADPDGTLAAIFTRLVVQASDAVFLRTLYDELPLSEEVAQIPDLRHELAGRAISLGMPAVAVRLLGKAAPLTEQDKTLLARAALLEMDPAAALAHLKGLGGQQVEQLRAEALSRLGRHNDARAAYLRAGNSDDARAQSWHKGDWSNLETSPDAVEKQFLETFVAPPPPEAEVQGGPITQARNLLERSQAERETLSKMLNRLALPTAQE</sequence>
<protein>
    <recommendedName>
        <fullName evidence="5">Tetratricopeptide repeat protein</fullName>
    </recommendedName>
</protein>
<name>A0ABX3MUR9_9RHOB</name>
<keyword evidence="2" id="KW-0732">Signal</keyword>
<organism evidence="3 4">
    <name type="scientific">Thioclava sediminum</name>
    <dbReference type="NCBI Taxonomy" id="1915319"/>
    <lineage>
        <taxon>Bacteria</taxon>
        <taxon>Pseudomonadati</taxon>
        <taxon>Pseudomonadota</taxon>
        <taxon>Alphaproteobacteria</taxon>
        <taxon>Rhodobacterales</taxon>
        <taxon>Paracoccaceae</taxon>
        <taxon>Thioclava</taxon>
    </lineage>
</organism>
<feature type="chain" id="PRO_5046207789" description="Tetratricopeptide repeat protein" evidence="2">
    <location>
        <begin position="19"/>
        <end position="769"/>
    </location>
</feature>
<feature type="region of interest" description="Disordered" evidence="1">
    <location>
        <begin position="215"/>
        <end position="263"/>
    </location>
</feature>
<keyword evidence="4" id="KW-1185">Reference proteome</keyword>